<sequence length="46" mass="5582">MDRRNPDTWTPEFAREIERVREYVATLHAELPRWGLVVWNKQRTSA</sequence>
<dbReference type="RefSeq" id="WP_003790060.1">
    <property type="nucleotide sequence ID" value="NZ_DS264586.1"/>
</dbReference>
<dbReference type="HOGENOM" id="CLU_3179179_0_0_11"/>
<evidence type="ECO:0000313" key="2">
    <source>
        <dbReference type="Proteomes" id="UP000003553"/>
    </source>
</evidence>
<gene>
    <name evidence="1" type="ORF">ACTODO_00087</name>
</gene>
<dbReference type="Proteomes" id="UP000003553">
    <property type="component" value="Unassembled WGS sequence"/>
</dbReference>
<evidence type="ECO:0000313" key="1">
    <source>
        <dbReference type="EMBL" id="EDN79661.1"/>
    </source>
</evidence>
<dbReference type="EMBL" id="AAYI02000004">
    <property type="protein sequence ID" value="EDN79661.1"/>
    <property type="molecule type" value="Genomic_DNA"/>
</dbReference>
<dbReference type="AlphaFoldDB" id="A7B8Y7"/>
<organism evidence="1 2">
    <name type="scientific">Schaalia dentiphila ATCC 17982</name>
    <dbReference type="NCBI Taxonomy" id="411466"/>
    <lineage>
        <taxon>Bacteria</taxon>
        <taxon>Bacillati</taxon>
        <taxon>Actinomycetota</taxon>
        <taxon>Actinomycetes</taxon>
        <taxon>Actinomycetales</taxon>
        <taxon>Actinomycetaceae</taxon>
        <taxon>Schaalia</taxon>
        <taxon>Schaalia dentiphila</taxon>
    </lineage>
</organism>
<name>A7B8Y7_9ACTO</name>
<accession>A7B8Y7</accession>
<reference evidence="1" key="2">
    <citation type="submission" date="2015-05" db="EMBL/GenBank/DDBJ databases">
        <title>Draft genome sequence of Actinomyces odontolyticus (ATCC 17982).</title>
        <authorList>
            <person name="Sudarsanam P."/>
            <person name="Ley R."/>
            <person name="Guruge J."/>
            <person name="Turnbaugh P.J."/>
            <person name="Mahowald M."/>
            <person name="Liep D."/>
            <person name="Gordon J."/>
        </authorList>
    </citation>
    <scope>NUCLEOTIDE SEQUENCE</scope>
    <source>
        <strain evidence="1">ATCC 17982</strain>
    </source>
</reference>
<proteinExistence type="predicted"/>
<comment type="caution">
    <text evidence="1">The sequence shown here is derived from an EMBL/GenBank/DDBJ whole genome shotgun (WGS) entry which is preliminary data.</text>
</comment>
<keyword evidence="2" id="KW-1185">Reference proteome</keyword>
<protein>
    <submittedName>
        <fullName evidence="1">Uncharacterized protein</fullName>
    </submittedName>
</protein>
<reference evidence="1" key="1">
    <citation type="submission" date="2007-04" db="EMBL/GenBank/DDBJ databases">
        <authorList>
            <person name="Fulton L."/>
            <person name="Clifton S."/>
            <person name="Fulton B."/>
            <person name="Xu J."/>
            <person name="Minx P."/>
            <person name="Pepin K.H."/>
            <person name="Johnson M."/>
            <person name="Thiruvilangam P."/>
            <person name="Bhonagiri V."/>
            <person name="Nash W.E."/>
            <person name="Mardis E.R."/>
            <person name="Wilson R.K."/>
        </authorList>
    </citation>
    <scope>NUCLEOTIDE SEQUENCE [LARGE SCALE GENOMIC DNA]</scope>
    <source>
        <strain evidence="1">ATCC 17982</strain>
    </source>
</reference>